<dbReference type="EMBL" id="JEMT01010045">
    <property type="protein sequence ID" value="EXX77832.1"/>
    <property type="molecule type" value="Genomic_DNA"/>
</dbReference>
<sequence>MGEKTNSGFHYTFQDSGNHNAVQDCGYYGDSTILLPSSHDNGVGCSVFAMDTLSHDNGFRGWDELSRQDKLPWQNASQLDRQNRDDGSGEVFLPINSKFNDFSGRRGDNMVYVQGINSQWKTISQCIQRPIPNSSEENSNNTGIQMVASAYSDRIRDLSLSLGQLLRVDTLESIAWEPCHLVLPDDRPKIQKNEDNSSMWQVLVSDEKNEIHGYCNNFHMVVETFMNPNRCYIANSLGYKLHDKDQEDYISYIKEEFTGYIKEVNRYGFDHIIIIGELHYGMLFLDCFGRVFNLDGMTDALWFLGDYFKGVERVAKGLATDQVPWILRPDVGIIEEIKNAPLEHYTFPIEKKRKKKKSSRKKHY</sequence>
<proteinExistence type="predicted"/>
<organism evidence="1 2">
    <name type="scientific">Rhizophagus irregularis (strain DAOM 197198w)</name>
    <name type="common">Glomus intraradices</name>
    <dbReference type="NCBI Taxonomy" id="1432141"/>
    <lineage>
        <taxon>Eukaryota</taxon>
        <taxon>Fungi</taxon>
        <taxon>Fungi incertae sedis</taxon>
        <taxon>Mucoromycota</taxon>
        <taxon>Glomeromycotina</taxon>
        <taxon>Glomeromycetes</taxon>
        <taxon>Glomerales</taxon>
        <taxon>Glomeraceae</taxon>
        <taxon>Rhizophagus</taxon>
    </lineage>
</organism>
<gene>
    <name evidence="1" type="ORF">RirG_020280</name>
</gene>
<dbReference type="HOGENOM" id="CLU_831932_0_0_1"/>
<keyword evidence="2" id="KW-1185">Reference proteome</keyword>
<dbReference type="AlphaFoldDB" id="A0A015K7X1"/>
<name>A0A015K7X1_RHIIW</name>
<dbReference type="Proteomes" id="UP000022910">
    <property type="component" value="Unassembled WGS sequence"/>
</dbReference>
<evidence type="ECO:0000313" key="2">
    <source>
        <dbReference type="Proteomes" id="UP000022910"/>
    </source>
</evidence>
<comment type="caution">
    <text evidence="1">The sequence shown here is derived from an EMBL/GenBank/DDBJ whole genome shotgun (WGS) entry which is preliminary data.</text>
</comment>
<evidence type="ECO:0000313" key="1">
    <source>
        <dbReference type="EMBL" id="EXX77832.1"/>
    </source>
</evidence>
<accession>A0A015K7X1</accession>
<reference evidence="1 2" key="1">
    <citation type="submission" date="2014-02" db="EMBL/GenBank/DDBJ databases">
        <title>Single nucleus genome sequencing reveals high similarity among nuclei of an endomycorrhizal fungus.</title>
        <authorList>
            <person name="Lin K."/>
            <person name="Geurts R."/>
            <person name="Zhang Z."/>
            <person name="Limpens E."/>
            <person name="Saunders D.G."/>
            <person name="Mu D."/>
            <person name="Pang E."/>
            <person name="Cao H."/>
            <person name="Cha H."/>
            <person name="Lin T."/>
            <person name="Zhou Q."/>
            <person name="Shang Y."/>
            <person name="Li Y."/>
            <person name="Ivanov S."/>
            <person name="Sharma T."/>
            <person name="Velzen R.V."/>
            <person name="Ruijter N.D."/>
            <person name="Aanen D.K."/>
            <person name="Win J."/>
            <person name="Kamoun S."/>
            <person name="Bisseling T."/>
            <person name="Huang S."/>
        </authorList>
    </citation>
    <scope>NUCLEOTIDE SEQUENCE [LARGE SCALE GENOMIC DNA]</scope>
    <source>
        <strain evidence="2">DAOM197198w</strain>
    </source>
</reference>
<dbReference type="OrthoDB" id="2327750at2759"/>
<protein>
    <submittedName>
        <fullName evidence="1">Uncharacterized protein</fullName>
    </submittedName>
</protein>